<sequence>MMLLVLALGALFFVIFYLVGSVFLLHGLKKEAGFIQHVVNFWVGLLIIVSFYAIIKTRLVTILFLIPIVLLLFKKSLVSFLEVKQVLTWKVVLYSVGIYIAIFFLQFQFNLDALHNPLDYVDFIHPEDGERYIYSTVLSLVHYKGVETVSPESVLTGASGVSLYHFLEFWLGSLFKTVYNVNSDIVLFYFVYPVFKTFTVIAVFSVFAEEIENRYSLCIIIIVLFCFTTMGFRWVFPPVYKNDLRNIVTLPIVVLVCKLLYLRKFYAVVVLLMIASVVNILFLPLLVISGSFFFKSLNKTYLVSIVVFLVFYMVFFYVFKESIQDKYFSLSLSETLKFVADLPLVKNIYRILLLSVLSYPFRLLVAFYIMDKYHDTSTKKLAIDFGNWMLLCFVTYNLLYGLFLGLSIDAYQFQSIAYLIAKVSLLLLLFYLVQFRKYIVCIVILLLMTDYTYPFGKIKPSRSYDLNLEMKIASIGKGKFLKGLFIDEYAKVESRWYLYYYPTHATDYARANDYRMYLFNYDITGIKASMTQLDASDQKILEKTFNPLFPLACNIIENIHKYKISIVWISKKSKYLIAFKNRKPLHELEEYLVYYINPA</sequence>
<name>A0A0P0CYY5_9BACT</name>
<feature type="transmembrane region" description="Helical" evidence="1">
    <location>
        <begin position="34"/>
        <end position="55"/>
    </location>
</feature>
<evidence type="ECO:0000256" key="1">
    <source>
        <dbReference type="SAM" id="Phobius"/>
    </source>
</evidence>
<feature type="transmembrane region" description="Helical" evidence="1">
    <location>
        <begin position="244"/>
        <end position="261"/>
    </location>
</feature>
<protein>
    <submittedName>
        <fullName evidence="2">Uncharacterized protein</fullName>
    </submittedName>
</protein>
<dbReference type="KEGG" id="rti:DC20_13165"/>
<dbReference type="AlphaFoldDB" id="A0A0P0CYY5"/>
<gene>
    <name evidence="2" type="ORF">DC20_13165</name>
</gene>
<feature type="transmembrane region" description="Helical" evidence="1">
    <location>
        <begin position="186"/>
        <end position="208"/>
    </location>
</feature>
<dbReference type="OrthoDB" id="891203at2"/>
<feature type="transmembrane region" description="Helical" evidence="1">
    <location>
        <begin position="348"/>
        <end position="369"/>
    </location>
</feature>
<evidence type="ECO:0000313" key="2">
    <source>
        <dbReference type="EMBL" id="ALI99748.1"/>
    </source>
</evidence>
<feature type="transmembrane region" description="Helical" evidence="1">
    <location>
        <begin position="214"/>
        <end position="232"/>
    </location>
</feature>
<feature type="transmembrane region" description="Helical" evidence="1">
    <location>
        <begin position="381"/>
        <end position="403"/>
    </location>
</feature>
<keyword evidence="1" id="KW-0472">Membrane</keyword>
<dbReference type="Proteomes" id="UP000061382">
    <property type="component" value="Chromosome"/>
</dbReference>
<dbReference type="EMBL" id="CP012643">
    <property type="protein sequence ID" value="ALI99748.1"/>
    <property type="molecule type" value="Genomic_DNA"/>
</dbReference>
<keyword evidence="3" id="KW-1185">Reference proteome</keyword>
<dbReference type="PATRIC" id="fig|512763.3.peg.2888"/>
<dbReference type="RefSeq" id="WP_062544253.1">
    <property type="nucleotide sequence ID" value="NZ_CP012643.1"/>
</dbReference>
<feature type="transmembrane region" description="Helical" evidence="1">
    <location>
        <begin position="267"/>
        <end position="288"/>
    </location>
</feature>
<accession>A0A0P0CYY5</accession>
<reference evidence="2 3" key="1">
    <citation type="submission" date="2015-08" db="EMBL/GenBank/DDBJ databases">
        <title>Complete genome sequence of Rufibacter tibetensis strain 1351t, a radiation-resistant bacterium from tibet plateau.</title>
        <authorList>
            <person name="Dai J."/>
        </authorList>
    </citation>
    <scope>NUCLEOTIDE SEQUENCE [LARGE SCALE GENOMIC DNA]</scope>
    <source>
        <strain evidence="2 3">1351</strain>
    </source>
</reference>
<organism evidence="2 3">
    <name type="scientific">Rufibacter tibetensis</name>
    <dbReference type="NCBI Taxonomy" id="512763"/>
    <lineage>
        <taxon>Bacteria</taxon>
        <taxon>Pseudomonadati</taxon>
        <taxon>Bacteroidota</taxon>
        <taxon>Cytophagia</taxon>
        <taxon>Cytophagales</taxon>
        <taxon>Hymenobacteraceae</taxon>
        <taxon>Rufibacter</taxon>
    </lineage>
</organism>
<feature type="transmembrane region" description="Helical" evidence="1">
    <location>
        <begin position="62"/>
        <end position="81"/>
    </location>
</feature>
<feature type="transmembrane region" description="Helical" evidence="1">
    <location>
        <begin position="300"/>
        <end position="319"/>
    </location>
</feature>
<keyword evidence="1" id="KW-0812">Transmembrane</keyword>
<proteinExistence type="predicted"/>
<evidence type="ECO:0000313" key="3">
    <source>
        <dbReference type="Proteomes" id="UP000061382"/>
    </source>
</evidence>
<feature type="transmembrane region" description="Helical" evidence="1">
    <location>
        <begin position="438"/>
        <end position="456"/>
    </location>
</feature>
<feature type="transmembrane region" description="Helical" evidence="1">
    <location>
        <begin position="87"/>
        <end position="105"/>
    </location>
</feature>
<keyword evidence="1" id="KW-1133">Transmembrane helix</keyword>